<reference evidence="2 3" key="1">
    <citation type="submission" date="2015-09" db="EMBL/GenBank/DDBJ databases">
        <title>Genome sequencing project for genomic taxonomy and phylogenomics of Bacillus-like bacteria.</title>
        <authorList>
            <person name="Liu B."/>
            <person name="Wang J."/>
            <person name="Zhu Y."/>
            <person name="Liu G."/>
            <person name="Chen Q."/>
            <person name="Chen Z."/>
            <person name="Lan J."/>
            <person name="Che J."/>
            <person name="Ge C."/>
            <person name="Shi H."/>
            <person name="Pan Z."/>
            <person name="Liu X."/>
        </authorList>
    </citation>
    <scope>NUCLEOTIDE SEQUENCE [LARGE SCALE GENOMIC DNA]</scope>
    <source>
        <strain evidence="2 3">LMG 18435</strain>
    </source>
</reference>
<evidence type="ECO:0000313" key="2">
    <source>
        <dbReference type="EMBL" id="KQL50384.1"/>
    </source>
</evidence>
<organism evidence="2 3">
    <name type="scientific">Heyndrickxia shackletonii</name>
    <dbReference type="NCBI Taxonomy" id="157838"/>
    <lineage>
        <taxon>Bacteria</taxon>
        <taxon>Bacillati</taxon>
        <taxon>Bacillota</taxon>
        <taxon>Bacilli</taxon>
        <taxon>Bacillales</taxon>
        <taxon>Bacillaceae</taxon>
        <taxon>Heyndrickxia</taxon>
    </lineage>
</organism>
<proteinExistence type="predicted"/>
<gene>
    <name evidence="2" type="ORF">AN964_22210</name>
</gene>
<dbReference type="AlphaFoldDB" id="A0A0Q3T8S1"/>
<dbReference type="PATRIC" id="fig|157838.3.peg.4866"/>
<feature type="region of interest" description="Disordered" evidence="1">
    <location>
        <begin position="52"/>
        <end position="72"/>
    </location>
</feature>
<protein>
    <submittedName>
        <fullName evidence="2">Uncharacterized protein</fullName>
    </submittedName>
</protein>
<accession>A0A0Q3T8S1</accession>
<name>A0A0Q3T8S1_9BACI</name>
<keyword evidence="3" id="KW-1185">Reference proteome</keyword>
<dbReference type="STRING" id="157838.AN964_22210"/>
<dbReference type="Proteomes" id="UP000051888">
    <property type="component" value="Unassembled WGS sequence"/>
</dbReference>
<comment type="caution">
    <text evidence="2">The sequence shown here is derived from an EMBL/GenBank/DDBJ whole genome shotgun (WGS) entry which is preliminary data.</text>
</comment>
<evidence type="ECO:0000256" key="1">
    <source>
        <dbReference type="SAM" id="MobiDB-lite"/>
    </source>
</evidence>
<sequence>MRKGHIKLDGGSENQWGYTKKNMCHIDRERGNINLRKGYIKLDGGSEKLVGVHKKEHVSHSRGKRAHRLEKG</sequence>
<evidence type="ECO:0000313" key="3">
    <source>
        <dbReference type="Proteomes" id="UP000051888"/>
    </source>
</evidence>
<dbReference type="EMBL" id="LJJC01000015">
    <property type="protein sequence ID" value="KQL50384.1"/>
    <property type="molecule type" value="Genomic_DNA"/>
</dbReference>